<dbReference type="EMBL" id="LR797271">
    <property type="protein sequence ID" value="CAB4198053.1"/>
    <property type="molecule type" value="Genomic_DNA"/>
</dbReference>
<keyword evidence="1" id="KW-0472">Membrane</keyword>
<reference evidence="2" key="1">
    <citation type="submission" date="2020-05" db="EMBL/GenBank/DDBJ databases">
        <authorList>
            <person name="Chiriac C."/>
            <person name="Salcher M."/>
            <person name="Ghai R."/>
            <person name="Kavagutti S V."/>
        </authorList>
    </citation>
    <scope>NUCLEOTIDE SEQUENCE</scope>
</reference>
<protein>
    <submittedName>
        <fullName evidence="2">Uncharacterized protein</fullName>
    </submittedName>
</protein>
<sequence length="84" mass="9292">MDYQFLFNMVLALAAFLGGYVLNSISATLKSLQESDSDLTKKVQAIEVLVAGDYVKNSDLEKLSSAIFARLDKISDKLDTKQDK</sequence>
<name>A0A6J5RKX7_9CAUD</name>
<evidence type="ECO:0000313" key="2">
    <source>
        <dbReference type="EMBL" id="CAB4198053.1"/>
    </source>
</evidence>
<feature type="transmembrane region" description="Helical" evidence="1">
    <location>
        <begin position="6"/>
        <end position="25"/>
    </location>
</feature>
<organism evidence="2">
    <name type="scientific">uncultured Caudovirales phage</name>
    <dbReference type="NCBI Taxonomy" id="2100421"/>
    <lineage>
        <taxon>Viruses</taxon>
        <taxon>Duplodnaviria</taxon>
        <taxon>Heunggongvirae</taxon>
        <taxon>Uroviricota</taxon>
        <taxon>Caudoviricetes</taxon>
        <taxon>Peduoviridae</taxon>
        <taxon>Maltschvirus</taxon>
        <taxon>Maltschvirus maltsch</taxon>
    </lineage>
</organism>
<gene>
    <name evidence="2" type="ORF">UFOVP1309_49</name>
</gene>
<keyword evidence="1" id="KW-0812">Transmembrane</keyword>
<accession>A0A6J5RKX7</accession>
<proteinExistence type="predicted"/>
<evidence type="ECO:0000256" key="1">
    <source>
        <dbReference type="SAM" id="Phobius"/>
    </source>
</evidence>
<keyword evidence="1" id="KW-1133">Transmembrane helix</keyword>